<dbReference type="PANTHER" id="PTHR34571">
    <property type="entry name" value="(S)-UREIDOGLYCINE AMINOHYDROLASE"/>
    <property type="match status" value="1"/>
</dbReference>
<dbReference type="EMBL" id="JBFOLJ010000006">
    <property type="protein sequence ID" value="KAL2529962.1"/>
    <property type="molecule type" value="Genomic_DNA"/>
</dbReference>
<evidence type="ECO:0000313" key="2">
    <source>
        <dbReference type="Proteomes" id="UP001604277"/>
    </source>
</evidence>
<dbReference type="InterPro" id="IPR014710">
    <property type="entry name" value="RmlC-like_jellyroll"/>
</dbReference>
<accession>A0ABD1UY32</accession>
<reference evidence="2" key="1">
    <citation type="submission" date="2024-07" db="EMBL/GenBank/DDBJ databases">
        <title>Two chromosome-level genome assemblies of Korean endemic species Abeliophyllum distichum and Forsythia ovata (Oleaceae).</title>
        <authorList>
            <person name="Jang H."/>
        </authorList>
    </citation>
    <scope>NUCLEOTIDE SEQUENCE [LARGE SCALE GENOMIC DNA]</scope>
</reference>
<dbReference type="PANTHER" id="PTHR34571:SF1">
    <property type="entry name" value="(S)-UREIDOGLYCINE AMINOHYDROLASE"/>
    <property type="match status" value="1"/>
</dbReference>
<comment type="caution">
    <text evidence="1">The sequence shown here is derived from an EMBL/GenBank/DDBJ whole genome shotgun (WGS) entry which is preliminary data.</text>
</comment>
<protein>
    <submittedName>
        <fullName evidence="1">(S)-ureidoglycine aminohydrolase</fullName>
    </submittedName>
</protein>
<keyword evidence="2" id="KW-1185">Reference proteome</keyword>
<gene>
    <name evidence="1" type="ORF">Fot_22563</name>
</gene>
<dbReference type="InterPro" id="IPR017627">
    <property type="entry name" value="UGHY"/>
</dbReference>
<sequence>MLMSVILDNEALDDFCFNTLMLTTPSYLPGFTRSVYNRDHALITPESHVFSPLPDWVNTMGAYLIMPAMGSHFIMYLSKMQENSKSGLPPIDVERSGLFYISNICVCASRYSDLIDVSDISHKLEWHNFPFSRYAYLENYIAEHIVFSTDKQPLLETPGEVFELRKLLPTSLPYDFNIHIFMI</sequence>
<dbReference type="AlphaFoldDB" id="A0ABD1UY32"/>
<name>A0ABD1UY32_9LAMI</name>
<dbReference type="Gene3D" id="2.60.120.10">
    <property type="entry name" value="Jelly Rolls"/>
    <property type="match status" value="2"/>
</dbReference>
<dbReference type="Proteomes" id="UP001604277">
    <property type="component" value="Unassembled WGS sequence"/>
</dbReference>
<evidence type="ECO:0000313" key="1">
    <source>
        <dbReference type="EMBL" id="KAL2529962.1"/>
    </source>
</evidence>
<organism evidence="1 2">
    <name type="scientific">Forsythia ovata</name>
    <dbReference type="NCBI Taxonomy" id="205694"/>
    <lineage>
        <taxon>Eukaryota</taxon>
        <taxon>Viridiplantae</taxon>
        <taxon>Streptophyta</taxon>
        <taxon>Embryophyta</taxon>
        <taxon>Tracheophyta</taxon>
        <taxon>Spermatophyta</taxon>
        <taxon>Magnoliopsida</taxon>
        <taxon>eudicotyledons</taxon>
        <taxon>Gunneridae</taxon>
        <taxon>Pentapetalae</taxon>
        <taxon>asterids</taxon>
        <taxon>lamiids</taxon>
        <taxon>Lamiales</taxon>
        <taxon>Oleaceae</taxon>
        <taxon>Forsythieae</taxon>
        <taxon>Forsythia</taxon>
    </lineage>
</organism>
<proteinExistence type="predicted"/>